<dbReference type="Proteomes" id="UP000559256">
    <property type="component" value="Unassembled WGS sequence"/>
</dbReference>
<evidence type="ECO:0000256" key="1">
    <source>
        <dbReference type="SAM" id="MobiDB-lite"/>
    </source>
</evidence>
<comment type="caution">
    <text evidence="3">The sequence shown here is derived from an EMBL/GenBank/DDBJ whole genome shotgun (WGS) entry which is preliminary data.</text>
</comment>
<keyword evidence="2" id="KW-1133">Transmembrane helix</keyword>
<reference evidence="3 4" key="1">
    <citation type="journal article" date="2020" name="ISME J.">
        <title>Uncovering the hidden diversity of litter-decomposition mechanisms in mushroom-forming fungi.</title>
        <authorList>
            <person name="Floudas D."/>
            <person name="Bentzer J."/>
            <person name="Ahren D."/>
            <person name="Johansson T."/>
            <person name="Persson P."/>
            <person name="Tunlid A."/>
        </authorList>
    </citation>
    <scope>NUCLEOTIDE SEQUENCE [LARGE SCALE GENOMIC DNA]</scope>
    <source>
        <strain evidence="3 4">CBS 291.85</strain>
    </source>
</reference>
<feature type="transmembrane region" description="Helical" evidence="2">
    <location>
        <begin position="29"/>
        <end position="46"/>
    </location>
</feature>
<protein>
    <submittedName>
        <fullName evidence="3">Uncharacterized protein</fullName>
    </submittedName>
</protein>
<evidence type="ECO:0000313" key="4">
    <source>
        <dbReference type="Proteomes" id="UP000559256"/>
    </source>
</evidence>
<name>A0A8H5GZI2_9AGAR</name>
<keyword evidence="4" id="KW-1185">Reference proteome</keyword>
<organism evidence="3 4">
    <name type="scientific">Tetrapyrgos nigripes</name>
    <dbReference type="NCBI Taxonomy" id="182062"/>
    <lineage>
        <taxon>Eukaryota</taxon>
        <taxon>Fungi</taxon>
        <taxon>Dikarya</taxon>
        <taxon>Basidiomycota</taxon>
        <taxon>Agaricomycotina</taxon>
        <taxon>Agaricomycetes</taxon>
        <taxon>Agaricomycetidae</taxon>
        <taxon>Agaricales</taxon>
        <taxon>Marasmiineae</taxon>
        <taxon>Marasmiaceae</taxon>
        <taxon>Tetrapyrgos</taxon>
    </lineage>
</organism>
<keyword evidence="2" id="KW-0812">Transmembrane</keyword>
<dbReference type="AlphaFoldDB" id="A0A8H5GZI2"/>
<dbReference type="EMBL" id="JAACJM010000003">
    <property type="protein sequence ID" value="KAF5373825.1"/>
    <property type="molecule type" value="Genomic_DNA"/>
</dbReference>
<proteinExistence type="predicted"/>
<sequence length="198" mass="21835">MGYELSPHEPSVEEAMTSCACGQYTNLKALFLVFFVVALVILVVRLRHPCLTVSSLERFIADLQCSLTRTLEDERRPSGTTTVADLYDDLDKIRHLCEDIVKQKNGNVFRWSLLHRYMTMTFNVLRNVLKCSDEAQVLEVKIKNCCVAVSSEHGTVSPSSPSATTLSTGIELRNTQSAAGTESSGIGSRLGTGTQTRM</sequence>
<evidence type="ECO:0000313" key="3">
    <source>
        <dbReference type="EMBL" id="KAF5373825.1"/>
    </source>
</evidence>
<gene>
    <name evidence="3" type="ORF">D9758_000918</name>
</gene>
<accession>A0A8H5GZI2</accession>
<evidence type="ECO:0000256" key="2">
    <source>
        <dbReference type="SAM" id="Phobius"/>
    </source>
</evidence>
<keyword evidence="2" id="KW-0472">Membrane</keyword>
<feature type="region of interest" description="Disordered" evidence="1">
    <location>
        <begin position="175"/>
        <end position="198"/>
    </location>
</feature>